<dbReference type="RefSeq" id="WP_290360704.1">
    <property type="nucleotide sequence ID" value="NZ_JAUHHC010000005.1"/>
</dbReference>
<dbReference type="Gene3D" id="3.40.50.1240">
    <property type="entry name" value="Phosphoglycerate mutase-like"/>
    <property type="match status" value="1"/>
</dbReference>
<sequence length="178" mass="20392">MSSEPLRVWRHPRPEGAAGLCVGAGCDLPLHWRRAKRLARRIQQVARRERLPRRIWTSPLQRCADVGRWLRHWGWQHRIDPALAELDFGRWDGLAWSAIDKAQLDAWVADFATHRPGGGESLVELLDRAAGWRAEPGALVVGHGGWMLARRWRLERGQALPEAEQWPAPPRYGACWEL</sequence>
<dbReference type="InterPro" id="IPR029033">
    <property type="entry name" value="His_PPase_superfam"/>
</dbReference>
<dbReference type="InterPro" id="IPR013078">
    <property type="entry name" value="His_Pase_superF_clade-1"/>
</dbReference>
<proteinExistence type="predicted"/>
<organism evidence="1 2">
    <name type="scientific">Roseateles violae</name>
    <dbReference type="NCBI Taxonomy" id="3058042"/>
    <lineage>
        <taxon>Bacteria</taxon>
        <taxon>Pseudomonadati</taxon>
        <taxon>Pseudomonadota</taxon>
        <taxon>Betaproteobacteria</taxon>
        <taxon>Burkholderiales</taxon>
        <taxon>Sphaerotilaceae</taxon>
        <taxon>Roseateles</taxon>
    </lineage>
</organism>
<dbReference type="PROSITE" id="PS51257">
    <property type="entry name" value="PROKAR_LIPOPROTEIN"/>
    <property type="match status" value="1"/>
</dbReference>
<accession>A0ABT8DWC3</accession>
<name>A0ABT8DWC3_9BURK</name>
<dbReference type="EMBL" id="JAUHHC010000005">
    <property type="protein sequence ID" value="MDN3922401.1"/>
    <property type="molecule type" value="Genomic_DNA"/>
</dbReference>
<comment type="caution">
    <text evidence="1">The sequence shown here is derived from an EMBL/GenBank/DDBJ whole genome shotgun (WGS) entry which is preliminary data.</text>
</comment>
<evidence type="ECO:0000313" key="2">
    <source>
        <dbReference type="Proteomes" id="UP001228044"/>
    </source>
</evidence>
<dbReference type="Pfam" id="PF00300">
    <property type="entry name" value="His_Phos_1"/>
    <property type="match status" value="1"/>
</dbReference>
<keyword evidence="2" id="KW-1185">Reference proteome</keyword>
<gene>
    <name evidence="1" type="ORF">QWJ38_19090</name>
</gene>
<reference evidence="1 2" key="1">
    <citation type="submission" date="2023-06" db="EMBL/GenBank/DDBJ databases">
        <title>Pelomonas sp. PFR6 16S ribosomal RNA gene Genome sequencing and assembly.</title>
        <authorList>
            <person name="Woo H."/>
        </authorList>
    </citation>
    <scope>NUCLEOTIDE SEQUENCE [LARGE SCALE GENOMIC DNA]</scope>
    <source>
        <strain evidence="1 2">PFR6</strain>
    </source>
</reference>
<dbReference type="Proteomes" id="UP001228044">
    <property type="component" value="Unassembled WGS sequence"/>
</dbReference>
<evidence type="ECO:0000313" key="1">
    <source>
        <dbReference type="EMBL" id="MDN3922401.1"/>
    </source>
</evidence>
<protein>
    <submittedName>
        <fullName evidence="1">Histidine phosphatase family protein</fullName>
    </submittedName>
</protein>
<dbReference type="SMART" id="SM00855">
    <property type="entry name" value="PGAM"/>
    <property type="match status" value="1"/>
</dbReference>
<dbReference type="SUPFAM" id="SSF53254">
    <property type="entry name" value="Phosphoglycerate mutase-like"/>
    <property type="match status" value="1"/>
</dbReference>